<evidence type="ECO:0000313" key="1">
    <source>
        <dbReference type="EMBL" id="QHT24531.1"/>
    </source>
</evidence>
<accession>A0A6C0E7C3</accession>
<sequence>MNSDKIYLIITSDCEEYTMPIVPVDGAKKYKTGLNVYPKSSSPHDKFVYTNKNSVHTSYTKWSAWIRIVIIPSNQKELCKCGNNKSCGAVRQIILSKRYPLYDLKTIKKFNLKITADYISYACKLGKIDILEWWKNSGLPLEYDSDAIKYASYYSHINILEWWKTSGLPLKYSDEPLNHAIAYNDSKVVNWWKKSGLKLKYDMGFLYMTGNIYKLPV</sequence>
<dbReference type="EMBL" id="MN739746">
    <property type="protein sequence ID" value="QHT24531.1"/>
    <property type="molecule type" value="Genomic_DNA"/>
</dbReference>
<organism evidence="1">
    <name type="scientific">viral metagenome</name>
    <dbReference type="NCBI Taxonomy" id="1070528"/>
    <lineage>
        <taxon>unclassified sequences</taxon>
        <taxon>metagenomes</taxon>
        <taxon>organismal metagenomes</taxon>
    </lineage>
</organism>
<dbReference type="AlphaFoldDB" id="A0A6C0E7C3"/>
<proteinExistence type="predicted"/>
<reference evidence="1" key="1">
    <citation type="journal article" date="2020" name="Nature">
        <title>Giant virus diversity and host interactions through global metagenomics.</title>
        <authorList>
            <person name="Schulz F."/>
            <person name="Roux S."/>
            <person name="Paez-Espino D."/>
            <person name="Jungbluth S."/>
            <person name="Walsh D.A."/>
            <person name="Denef V.J."/>
            <person name="McMahon K.D."/>
            <person name="Konstantinidis K.T."/>
            <person name="Eloe-Fadrosh E.A."/>
            <person name="Kyrpides N.C."/>
            <person name="Woyke T."/>
        </authorList>
    </citation>
    <scope>NUCLEOTIDE SEQUENCE</scope>
    <source>
        <strain evidence="1">GVMAG-M-3300023179-150</strain>
    </source>
</reference>
<name>A0A6C0E7C3_9ZZZZ</name>
<protein>
    <submittedName>
        <fullName evidence="1">Uncharacterized protein</fullName>
    </submittedName>
</protein>
<dbReference type="SUPFAM" id="SSF140860">
    <property type="entry name" value="Pseudo ankyrin repeat-like"/>
    <property type="match status" value="1"/>
</dbReference>